<protein>
    <submittedName>
        <fullName evidence="1">Protein tyrosine phosphatase</fullName>
    </submittedName>
</protein>
<comment type="caution">
    <text evidence="1">The sequence shown here is derived from an EMBL/GenBank/DDBJ whole genome shotgun (WGS) entry which is preliminary data.</text>
</comment>
<name>A0ABS0SBK9_9HYPH</name>
<dbReference type="SUPFAM" id="SSF52799">
    <property type="entry name" value="(Phosphotyrosine protein) phosphatases II"/>
    <property type="match status" value="1"/>
</dbReference>
<accession>A0ABS0SBK9</accession>
<dbReference type="Gene3D" id="3.90.190.10">
    <property type="entry name" value="Protein tyrosine phosphatase superfamily"/>
    <property type="match status" value="1"/>
</dbReference>
<dbReference type="InterPro" id="IPR029021">
    <property type="entry name" value="Prot-tyrosine_phosphatase-like"/>
</dbReference>
<evidence type="ECO:0000313" key="2">
    <source>
        <dbReference type="Proteomes" id="UP000601789"/>
    </source>
</evidence>
<gene>
    <name evidence="1" type="ORF">IOD40_08120</name>
</gene>
<reference evidence="1 2" key="1">
    <citation type="submission" date="2020-10" db="EMBL/GenBank/DDBJ databases">
        <title>Aquamicrobium zhengzhouensis sp. nov., a exopolysaccharide producing bacterium isolated from farmland soil.</title>
        <authorList>
            <person name="Wang X."/>
        </authorList>
    </citation>
    <scope>NUCLEOTIDE SEQUENCE [LARGE SCALE GENOMIC DNA]</scope>
    <source>
        <strain evidence="2">cd-1</strain>
    </source>
</reference>
<dbReference type="EMBL" id="JADGMQ010000004">
    <property type="protein sequence ID" value="MBI1620626.1"/>
    <property type="molecule type" value="Genomic_DNA"/>
</dbReference>
<proteinExistence type="predicted"/>
<evidence type="ECO:0000313" key="1">
    <source>
        <dbReference type="EMBL" id="MBI1620626.1"/>
    </source>
</evidence>
<organism evidence="1 2">
    <name type="scientific">Aquamicrobium zhengzhouense</name>
    <dbReference type="NCBI Taxonomy" id="2781738"/>
    <lineage>
        <taxon>Bacteria</taxon>
        <taxon>Pseudomonadati</taxon>
        <taxon>Pseudomonadota</taxon>
        <taxon>Alphaproteobacteria</taxon>
        <taxon>Hyphomicrobiales</taxon>
        <taxon>Phyllobacteriaceae</taxon>
        <taxon>Aquamicrobium</taxon>
    </lineage>
</organism>
<dbReference type="Proteomes" id="UP000601789">
    <property type="component" value="Unassembled WGS sequence"/>
</dbReference>
<keyword evidence="2" id="KW-1185">Reference proteome</keyword>
<sequence>MIYVCSRTKVAETISAVGASRLVTLLTHRADFQRPDSIVPANHLFLEMNDVLAEQPGMIVPARRHVEELISFVEEWDRTSPLVINCFAGISRSTAAAYISVAALSPIRCEEELAQTLRRSSPSATPNLRLIRHADEILGRNGRMVAAIEAIGRGADAFEGTPFSIAVGERGNVNL</sequence>